<feature type="region of interest" description="Disordered" evidence="1">
    <location>
        <begin position="362"/>
        <end position="383"/>
    </location>
</feature>
<evidence type="ECO:0000313" key="2">
    <source>
        <dbReference type="EMBL" id="KAF6724543.1"/>
    </source>
</evidence>
<feature type="compositionally biased region" description="Basic and acidic residues" evidence="1">
    <location>
        <begin position="444"/>
        <end position="453"/>
    </location>
</feature>
<reference evidence="2" key="1">
    <citation type="journal article" name="BMC Genomics">
        <title>Long-read sequencing and de novo genome assembly of marine medaka (Oryzias melastigma).</title>
        <authorList>
            <person name="Liang P."/>
            <person name="Saqib H.S.A."/>
            <person name="Ni X."/>
            <person name="Shen Y."/>
        </authorList>
    </citation>
    <scope>NUCLEOTIDE SEQUENCE</scope>
    <source>
        <strain evidence="2">Bigg-433</strain>
    </source>
</reference>
<evidence type="ECO:0000313" key="3">
    <source>
        <dbReference type="Proteomes" id="UP000646548"/>
    </source>
</evidence>
<protein>
    <submittedName>
        <fullName evidence="2">RNA-binding protein 12</fullName>
    </submittedName>
</protein>
<feature type="region of interest" description="Disordered" evidence="1">
    <location>
        <begin position="68"/>
        <end position="121"/>
    </location>
</feature>
<feature type="region of interest" description="Disordered" evidence="1">
    <location>
        <begin position="1"/>
        <end position="37"/>
    </location>
</feature>
<feature type="region of interest" description="Disordered" evidence="1">
    <location>
        <begin position="476"/>
        <end position="498"/>
    </location>
</feature>
<feature type="compositionally biased region" description="Basic and acidic residues" evidence="1">
    <location>
        <begin position="235"/>
        <end position="253"/>
    </location>
</feature>
<proteinExistence type="predicted"/>
<feature type="compositionally biased region" description="Basic residues" evidence="1">
    <location>
        <begin position="365"/>
        <end position="383"/>
    </location>
</feature>
<feature type="region of interest" description="Disordered" evidence="1">
    <location>
        <begin position="422"/>
        <end position="461"/>
    </location>
</feature>
<organism evidence="2 3">
    <name type="scientific">Oryzias melastigma</name>
    <name type="common">Marine medaka</name>
    <dbReference type="NCBI Taxonomy" id="30732"/>
    <lineage>
        <taxon>Eukaryota</taxon>
        <taxon>Metazoa</taxon>
        <taxon>Chordata</taxon>
        <taxon>Craniata</taxon>
        <taxon>Vertebrata</taxon>
        <taxon>Euteleostomi</taxon>
        <taxon>Actinopterygii</taxon>
        <taxon>Neopterygii</taxon>
        <taxon>Teleostei</taxon>
        <taxon>Neoteleostei</taxon>
        <taxon>Acanthomorphata</taxon>
        <taxon>Ovalentaria</taxon>
        <taxon>Atherinomorphae</taxon>
        <taxon>Beloniformes</taxon>
        <taxon>Adrianichthyidae</taxon>
        <taxon>Oryziinae</taxon>
        <taxon>Oryzias</taxon>
    </lineage>
</organism>
<feature type="region of interest" description="Disordered" evidence="1">
    <location>
        <begin position="157"/>
        <end position="179"/>
    </location>
</feature>
<feature type="compositionally biased region" description="Low complexity" evidence="1">
    <location>
        <begin position="81"/>
        <end position="98"/>
    </location>
</feature>
<dbReference type="EMBL" id="WKFB01000388">
    <property type="protein sequence ID" value="KAF6724543.1"/>
    <property type="molecule type" value="Genomic_DNA"/>
</dbReference>
<feature type="compositionally biased region" description="Polar residues" evidence="1">
    <location>
        <begin position="427"/>
        <end position="441"/>
    </location>
</feature>
<dbReference type="Proteomes" id="UP000646548">
    <property type="component" value="Unassembled WGS sequence"/>
</dbReference>
<dbReference type="AlphaFoldDB" id="A0A834C338"/>
<name>A0A834C338_ORYME</name>
<comment type="caution">
    <text evidence="2">The sequence shown here is derived from an EMBL/GenBank/DDBJ whole genome shotgun (WGS) entry which is preliminary data.</text>
</comment>
<gene>
    <name evidence="2" type="ORF">FQA47_001286</name>
</gene>
<evidence type="ECO:0000256" key="1">
    <source>
        <dbReference type="SAM" id="MobiDB-lite"/>
    </source>
</evidence>
<accession>A0A834C338</accession>
<sequence length="498" mass="53171">MLMKHRRHQPVVLPASIEKTPDVPLPRHPLPADGNKKVERGFDRFLEVLNKGTDANLKEILSSAPLPSAALPSAPLPSAPLPSAALPSAPLPSAALPSAPLPPAPLPSASRSVTPPAKGASRSDEAFERFLKLLNKGTNVTFNEMVSSVPPPFSHLAPTSPADSGKCDRPARNLNNAVDSTVMHQEAPALQTLPRQSSSSTNEESKVEKGFERFLSVLNKGVDINLLSKIVMDNKEEPSTTSAEKNKSEEPLGRKSSCSNSGAPLSSCIKTSSAKTKTDKPSPQQSLLKTAETQKDEGLKKQVGFYGSVSTDPQCGSKAVTGSPILPVTGVQTGSLCGSRKLKLVKGIPHFLVPINTFSTSASKNTKRKKRRKKKKKGVKKTVVKAKPQLKKTVVKAKPQLKPLSVLNATTFTLTTAPLSKAPLQKAPSTVTSPAGTSQAGQDAPKKEPDEPKPVLLTEEDIKANLRKKLQEFNEKAKQAKLVHRPSLPDNSLSLELS</sequence>
<feature type="compositionally biased region" description="Polar residues" evidence="1">
    <location>
        <begin position="489"/>
        <end position="498"/>
    </location>
</feature>
<feature type="compositionally biased region" description="Polar residues" evidence="1">
    <location>
        <begin position="256"/>
        <end position="288"/>
    </location>
</feature>
<feature type="region of interest" description="Disordered" evidence="1">
    <location>
        <begin position="235"/>
        <end position="294"/>
    </location>
</feature>